<feature type="transmembrane region" description="Helical" evidence="8">
    <location>
        <begin position="12"/>
        <end position="31"/>
    </location>
</feature>
<feature type="transmembrane region" description="Helical" evidence="8">
    <location>
        <begin position="468"/>
        <end position="490"/>
    </location>
</feature>
<feature type="transmembrane region" description="Helical" evidence="8">
    <location>
        <begin position="529"/>
        <end position="552"/>
    </location>
</feature>
<dbReference type="PANTHER" id="PTHR30445">
    <property type="entry name" value="K(+)_H(+) ANTIPORTER SUBUNIT KHTT"/>
    <property type="match status" value="1"/>
</dbReference>
<keyword evidence="3" id="KW-0813">Transport</keyword>
<dbReference type="Proteomes" id="UP001204579">
    <property type="component" value="Unassembled WGS sequence"/>
</dbReference>
<evidence type="ECO:0000313" key="11">
    <source>
        <dbReference type="Proteomes" id="UP001204579"/>
    </source>
</evidence>
<comment type="subcellular location">
    <subcellularLocation>
        <location evidence="1">Cell membrane</location>
        <topology evidence="1">Multi-pass membrane protein</topology>
    </subcellularLocation>
</comment>
<dbReference type="RefSeq" id="WP_018710970.1">
    <property type="nucleotide sequence ID" value="NZ_DYUJ01000019.1"/>
</dbReference>
<feature type="domain" description="RCK C-terminal" evidence="9">
    <location>
        <begin position="191"/>
        <end position="273"/>
    </location>
</feature>
<evidence type="ECO:0000259" key="9">
    <source>
        <dbReference type="PROSITE" id="PS51202"/>
    </source>
</evidence>
<reference evidence="10 11" key="1">
    <citation type="submission" date="2022-08" db="EMBL/GenBank/DDBJ databases">
        <authorList>
            <person name="Zeman M."/>
            <person name="Kubasova T."/>
        </authorList>
    </citation>
    <scope>NUCLEOTIDE SEQUENCE [LARGE SCALE GENOMIC DNA]</scope>
    <source>
        <strain evidence="10 11">ET62</strain>
    </source>
</reference>
<gene>
    <name evidence="10" type="ORF">NW209_01930</name>
</gene>
<evidence type="ECO:0000256" key="3">
    <source>
        <dbReference type="ARBA" id="ARBA00022448"/>
    </source>
</evidence>
<dbReference type="GO" id="GO:0006813">
    <property type="term" value="P:potassium ion transport"/>
    <property type="evidence" value="ECO:0007669"/>
    <property type="project" value="InterPro"/>
</dbReference>
<dbReference type="NCBIfam" id="TIGR01625">
    <property type="entry name" value="YidE_YbjL_dupl"/>
    <property type="match status" value="2"/>
</dbReference>
<keyword evidence="7 8" id="KW-0472">Membrane</keyword>
<accession>A0AAW5N826</accession>
<keyword evidence="5 8" id="KW-0812">Transmembrane</keyword>
<dbReference type="InterPro" id="IPR006037">
    <property type="entry name" value="RCK_C"/>
</dbReference>
<keyword evidence="6 8" id="KW-1133">Transmembrane helix</keyword>
<dbReference type="Gene3D" id="3.30.70.1450">
    <property type="entry name" value="Regulator of K+ conductance, C-terminal domain"/>
    <property type="match status" value="2"/>
</dbReference>
<organism evidence="10 11">
    <name type="scientific">Phocaeicola barnesiae</name>
    <dbReference type="NCBI Taxonomy" id="376804"/>
    <lineage>
        <taxon>Bacteria</taxon>
        <taxon>Pseudomonadati</taxon>
        <taxon>Bacteroidota</taxon>
        <taxon>Bacteroidia</taxon>
        <taxon>Bacteroidales</taxon>
        <taxon>Bacteroidaceae</taxon>
        <taxon>Phocaeicola</taxon>
    </lineage>
</organism>
<feature type="transmembrane region" description="Helical" evidence="8">
    <location>
        <begin position="38"/>
        <end position="57"/>
    </location>
</feature>
<dbReference type="SUPFAM" id="SSF116726">
    <property type="entry name" value="TrkA C-terminal domain-like"/>
    <property type="match status" value="2"/>
</dbReference>
<feature type="transmembrane region" description="Helical" evidence="8">
    <location>
        <begin position="100"/>
        <end position="121"/>
    </location>
</feature>
<dbReference type="InterPro" id="IPR006512">
    <property type="entry name" value="YidE_YbjL"/>
</dbReference>
<comment type="caution">
    <text evidence="10">The sequence shown here is derived from an EMBL/GenBank/DDBJ whole genome shotgun (WGS) entry which is preliminary data.</text>
</comment>
<dbReference type="EMBL" id="JANRHJ010000002">
    <property type="protein sequence ID" value="MCR8872789.1"/>
    <property type="molecule type" value="Genomic_DNA"/>
</dbReference>
<feature type="transmembrane region" description="Helical" evidence="8">
    <location>
        <begin position="436"/>
        <end position="456"/>
    </location>
</feature>
<evidence type="ECO:0000256" key="4">
    <source>
        <dbReference type="ARBA" id="ARBA00022475"/>
    </source>
</evidence>
<dbReference type="GO" id="GO:0005886">
    <property type="term" value="C:plasma membrane"/>
    <property type="evidence" value="ECO:0007669"/>
    <property type="project" value="UniProtKB-SubCell"/>
</dbReference>
<dbReference type="InterPro" id="IPR050144">
    <property type="entry name" value="AAE_transporter"/>
</dbReference>
<dbReference type="GeneID" id="82443412"/>
<dbReference type="InterPro" id="IPR036721">
    <property type="entry name" value="RCK_C_sf"/>
</dbReference>
<evidence type="ECO:0000256" key="6">
    <source>
        <dbReference type="ARBA" id="ARBA00022989"/>
    </source>
</evidence>
<feature type="transmembrane region" description="Helical" evidence="8">
    <location>
        <begin position="69"/>
        <end position="88"/>
    </location>
</feature>
<dbReference type="AlphaFoldDB" id="A0AAW5N826"/>
<comment type="similarity">
    <text evidence="2">Belongs to the AAE transporter (TC 2.A.81) family.</text>
</comment>
<evidence type="ECO:0000256" key="2">
    <source>
        <dbReference type="ARBA" id="ARBA00009854"/>
    </source>
</evidence>
<protein>
    <submittedName>
        <fullName evidence="10">Transporter</fullName>
    </submittedName>
</protein>
<dbReference type="Pfam" id="PF06826">
    <property type="entry name" value="Asp-Al_Ex"/>
    <property type="match status" value="2"/>
</dbReference>
<evidence type="ECO:0000256" key="5">
    <source>
        <dbReference type="ARBA" id="ARBA00022692"/>
    </source>
</evidence>
<sequence length="553" mass="59581">MEWLYNLFFEQSALQAVVILSLITAIGLALGKIHVCGISLGVTFVFFMGILAGHLGFSVNPQIVSYAESFGLVLFVYALGLQVGPGFFSSFQKGGYQLNLLSLGVILLGTFMTVGLCMVTPVSLPDMVGILCGATTNTPALGAAQQTLKQLGEPTSGAALSCAVTYPLGVLGVILAIILLRKFFVRKVDLEEREHEDPKHTYIATFQVHNPAVFNMSVQDIAKLCHSKFVISRLWHNGTVSIPTSDTIVRENDRLLVITTEKDAPSLTILFGEQENRDWNKEDIDWNAIDSQLISKHIIISRPEINGKKLGSLRLRNTYGINISRVLRSGVQLLATPGLVLQLGDRLTVVGEAAAIHNVEKVLGNTVKTLKDPNLASIFTGIVLGLIVGSIPIAVPGVSSPVKLGLAGGPIVVGILIGAYGPRFHLLTYTTRSASLMLRGIGLSLYLACLGLDAGGHFFETVMRPEGALWVGLGFLITFIPVFIMALVAMRLCHLDFGNTCGMLCGSMANPMALNYANDIIPNDNPAVSYATVYPLGMFLRVIIAQLILMLFL</sequence>
<name>A0AAW5N826_9BACT</name>
<evidence type="ECO:0000256" key="8">
    <source>
        <dbReference type="SAM" id="Phobius"/>
    </source>
</evidence>
<feature type="transmembrane region" description="Helical" evidence="8">
    <location>
        <begin position="158"/>
        <end position="180"/>
    </location>
</feature>
<keyword evidence="11" id="KW-1185">Reference proteome</keyword>
<dbReference type="PANTHER" id="PTHR30445:SF3">
    <property type="entry name" value="TRANSPORT PROTEIN YIDE-RELATED"/>
    <property type="match status" value="1"/>
</dbReference>
<dbReference type="GO" id="GO:0008324">
    <property type="term" value="F:monoatomic cation transmembrane transporter activity"/>
    <property type="evidence" value="ECO:0007669"/>
    <property type="project" value="InterPro"/>
</dbReference>
<evidence type="ECO:0000313" key="10">
    <source>
        <dbReference type="EMBL" id="MCR8872789.1"/>
    </source>
</evidence>
<feature type="transmembrane region" description="Helical" evidence="8">
    <location>
        <begin position="375"/>
        <end position="398"/>
    </location>
</feature>
<proteinExistence type="inferred from homology"/>
<evidence type="ECO:0000256" key="1">
    <source>
        <dbReference type="ARBA" id="ARBA00004651"/>
    </source>
</evidence>
<feature type="domain" description="RCK C-terminal" evidence="9">
    <location>
        <begin position="281"/>
        <end position="365"/>
    </location>
</feature>
<dbReference type="PROSITE" id="PS51202">
    <property type="entry name" value="RCK_C"/>
    <property type="match status" value="2"/>
</dbReference>
<dbReference type="Pfam" id="PF02080">
    <property type="entry name" value="TrkA_C"/>
    <property type="match status" value="1"/>
</dbReference>
<feature type="transmembrane region" description="Helical" evidence="8">
    <location>
        <begin position="404"/>
        <end position="424"/>
    </location>
</feature>
<evidence type="ECO:0000256" key="7">
    <source>
        <dbReference type="ARBA" id="ARBA00023136"/>
    </source>
</evidence>
<dbReference type="NCBIfam" id="NF003007">
    <property type="entry name" value="PRK03818.1"/>
    <property type="match status" value="1"/>
</dbReference>
<keyword evidence="4" id="KW-1003">Cell membrane</keyword>